<protein>
    <submittedName>
        <fullName evidence="1">Uncharacterized protein</fullName>
    </submittedName>
</protein>
<evidence type="ECO:0000313" key="1">
    <source>
        <dbReference type="EMBL" id="GCE95812.1"/>
    </source>
</evidence>
<comment type="caution">
    <text evidence="1">The sequence shown here is derived from an EMBL/GenBank/DDBJ whole genome shotgun (WGS) entry which is preliminary data.</text>
</comment>
<dbReference type="Proteomes" id="UP000326169">
    <property type="component" value="Unassembled WGS sequence"/>
</dbReference>
<sequence>MLINPLGIVFVVYGSNSELKNPVTPPPNPDLPLSQEWRIQDPQLLRIARRVYHAYSEVHAKRMRRPSGVAINSRSYRSLLLFSPKPILLPGECFIPFEQIELELF</sequence>
<dbReference type="RefSeq" id="WP_006616367.1">
    <property type="nucleotide sequence ID" value="NZ_BIMW01000149.1"/>
</dbReference>
<proteinExistence type="predicted"/>
<evidence type="ECO:0000313" key="2">
    <source>
        <dbReference type="Proteomes" id="UP000326169"/>
    </source>
</evidence>
<gene>
    <name evidence="1" type="ORF">NIES46_38780</name>
</gene>
<accession>A0A5M3TAY4</accession>
<dbReference type="GeneID" id="301684654"/>
<reference evidence="1 2" key="1">
    <citation type="journal article" date="2019" name="J Genomics">
        <title>The Draft Genome of a Hydrogen-producing Cyanobacterium, Arthrospira platensis NIES-46.</title>
        <authorList>
            <person name="Suzuki S."/>
            <person name="Yamaguchi H."/>
            <person name="Kawachi M."/>
        </authorList>
    </citation>
    <scope>NUCLEOTIDE SEQUENCE [LARGE SCALE GENOMIC DNA]</scope>
    <source>
        <strain evidence="1 2">NIES-46</strain>
    </source>
</reference>
<organism evidence="1 2">
    <name type="scientific">Limnospira platensis NIES-46</name>
    <dbReference type="NCBI Taxonomy" id="1236695"/>
    <lineage>
        <taxon>Bacteria</taxon>
        <taxon>Bacillati</taxon>
        <taxon>Cyanobacteriota</taxon>
        <taxon>Cyanophyceae</taxon>
        <taxon>Oscillatoriophycideae</taxon>
        <taxon>Oscillatoriales</taxon>
        <taxon>Sirenicapillariaceae</taxon>
        <taxon>Limnospira</taxon>
    </lineage>
</organism>
<dbReference type="EMBL" id="BIMW01000149">
    <property type="protein sequence ID" value="GCE95812.1"/>
    <property type="molecule type" value="Genomic_DNA"/>
</dbReference>
<keyword evidence="2" id="KW-1185">Reference proteome</keyword>
<name>A0A5M3TAY4_LIMPL</name>